<dbReference type="FunFam" id="3.40.1180.10:FF:000003">
    <property type="entry name" value="Isoprenyl transferase 2"/>
    <property type="match status" value="1"/>
</dbReference>
<dbReference type="PANTHER" id="PTHR10291">
    <property type="entry name" value="DEHYDRODOLICHYL DIPHOSPHATE SYNTHASE FAMILY MEMBER"/>
    <property type="match status" value="1"/>
</dbReference>
<evidence type="ECO:0000256" key="5">
    <source>
        <dbReference type="ARBA" id="ARBA00022842"/>
    </source>
</evidence>
<dbReference type="HAMAP" id="MF_01139">
    <property type="entry name" value="ISPT"/>
    <property type="match status" value="1"/>
</dbReference>
<dbReference type="GO" id="GO:0016094">
    <property type="term" value="P:polyprenol biosynthetic process"/>
    <property type="evidence" value="ECO:0007669"/>
    <property type="project" value="TreeGrafter"/>
</dbReference>
<keyword evidence="5" id="KW-0460">Magnesium</keyword>
<evidence type="ECO:0000256" key="1">
    <source>
        <dbReference type="ARBA" id="ARBA00001946"/>
    </source>
</evidence>
<accession>A0AA35R5H0</accession>
<evidence type="ECO:0000313" key="9">
    <source>
        <dbReference type="Proteomes" id="UP001174909"/>
    </source>
</evidence>
<comment type="similarity">
    <text evidence="2 7">Belongs to the UPP synthase family.</text>
</comment>
<evidence type="ECO:0000256" key="4">
    <source>
        <dbReference type="ARBA" id="ARBA00022723"/>
    </source>
</evidence>
<dbReference type="InterPro" id="IPR036424">
    <property type="entry name" value="UPP_synth-like_sf"/>
</dbReference>
<evidence type="ECO:0000256" key="2">
    <source>
        <dbReference type="ARBA" id="ARBA00005432"/>
    </source>
</evidence>
<sequence length="267" mass="31191">MKPFHYIKNRIERFFYNAYQRRLESEANAWKIPRHIGVILDGNRRYAKASGLDDIIEGHYEGANKLEEVLHWCDELGVEVFSIWIFSLDNFKRAAHEVEGILGLIERKMRELVTIEGLHRNQIKVRAMGQIELLPTSLQEAIREAEEATQHYDKFILNVAVAYGGREEIIEAFRGHLKAEGESGKPIDQIADELTVDKIAPYLYTSNLPDPELIIRTSGEVRLSGFLLWQSVYSEFYFCDTYWPSFRKIDFLRALRAYSQRKRRFGK</sequence>
<dbReference type="SUPFAM" id="SSF64005">
    <property type="entry name" value="Undecaprenyl diphosphate synthase"/>
    <property type="match status" value="1"/>
</dbReference>
<dbReference type="CDD" id="cd00475">
    <property type="entry name" value="Cis_IPPS"/>
    <property type="match status" value="1"/>
</dbReference>
<dbReference type="GO" id="GO:0046872">
    <property type="term" value="F:metal ion binding"/>
    <property type="evidence" value="ECO:0007669"/>
    <property type="project" value="UniProtKB-KW"/>
</dbReference>
<dbReference type="PROSITE" id="PS01066">
    <property type="entry name" value="UPP_SYNTHASE"/>
    <property type="match status" value="1"/>
</dbReference>
<comment type="cofactor">
    <cofactor evidence="1">
        <name>Mg(2+)</name>
        <dbReference type="ChEBI" id="CHEBI:18420"/>
    </cofactor>
</comment>
<dbReference type="Gene3D" id="3.40.1180.10">
    <property type="entry name" value="Decaprenyl diphosphate synthase-like"/>
    <property type="match status" value="1"/>
</dbReference>
<dbReference type="NCBIfam" id="TIGR00055">
    <property type="entry name" value="uppS"/>
    <property type="match status" value="1"/>
</dbReference>
<dbReference type="GO" id="GO:0045547">
    <property type="term" value="F:ditrans,polycis-polyprenyl diphosphate synthase [(2E,6E)-farnesyl diphosphate specific] activity"/>
    <property type="evidence" value="ECO:0007669"/>
    <property type="project" value="UniProtKB-EC"/>
</dbReference>
<evidence type="ECO:0000256" key="6">
    <source>
        <dbReference type="ARBA" id="ARBA00047353"/>
    </source>
</evidence>
<comment type="caution">
    <text evidence="8">The sequence shown here is derived from an EMBL/GenBank/DDBJ whole genome shotgun (WGS) entry which is preliminary data.</text>
</comment>
<proteinExistence type="inferred from homology"/>
<evidence type="ECO:0000256" key="7">
    <source>
        <dbReference type="RuleBase" id="RU363018"/>
    </source>
</evidence>
<reference evidence="8" key="1">
    <citation type="submission" date="2023-03" db="EMBL/GenBank/DDBJ databases">
        <authorList>
            <person name="Steffen K."/>
            <person name="Cardenas P."/>
        </authorList>
    </citation>
    <scope>NUCLEOTIDE SEQUENCE</scope>
</reference>
<gene>
    <name evidence="8" type="ORF">GBAR_LOCUS3786</name>
</gene>
<evidence type="ECO:0000256" key="3">
    <source>
        <dbReference type="ARBA" id="ARBA00022679"/>
    </source>
</evidence>
<keyword evidence="9" id="KW-1185">Reference proteome</keyword>
<dbReference type="InterPro" id="IPR001441">
    <property type="entry name" value="UPP_synth-like"/>
</dbReference>
<dbReference type="PANTHER" id="PTHR10291:SF43">
    <property type="entry name" value="DEHYDRODOLICHYL DIPHOSPHATE SYNTHASE COMPLEX SUBUNIT DHDDS"/>
    <property type="match status" value="1"/>
</dbReference>
<keyword evidence="3 7" id="KW-0808">Transferase</keyword>
<dbReference type="Proteomes" id="UP001174909">
    <property type="component" value="Unassembled WGS sequence"/>
</dbReference>
<name>A0AA35R5H0_GEOBA</name>
<organism evidence="8 9">
    <name type="scientific">Geodia barretti</name>
    <name type="common">Barrett's horny sponge</name>
    <dbReference type="NCBI Taxonomy" id="519541"/>
    <lineage>
        <taxon>Eukaryota</taxon>
        <taxon>Metazoa</taxon>
        <taxon>Porifera</taxon>
        <taxon>Demospongiae</taxon>
        <taxon>Heteroscleromorpha</taxon>
        <taxon>Tetractinellida</taxon>
        <taxon>Astrophorina</taxon>
        <taxon>Geodiidae</taxon>
        <taxon>Geodia</taxon>
    </lineage>
</organism>
<keyword evidence="4" id="KW-0479">Metal-binding</keyword>
<dbReference type="AlphaFoldDB" id="A0AA35R5H0"/>
<dbReference type="EC" id="2.5.1.-" evidence="7"/>
<protein>
    <recommendedName>
        <fullName evidence="7">Alkyl transferase</fullName>
        <ecNumber evidence="7">2.5.1.-</ecNumber>
    </recommendedName>
</protein>
<evidence type="ECO:0000313" key="8">
    <source>
        <dbReference type="EMBL" id="CAI8003858.1"/>
    </source>
</evidence>
<comment type="catalytic activity">
    <reaction evidence="6">
        <text>n isopentenyl diphosphate + (2E,6E)-farnesyl diphosphate = a di-trans,poly-cis-polyprenyl diphosphate + n diphosphate</text>
        <dbReference type="Rhea" id="RHEA:53008"/>
        <dbReference type="Rhea" id="RHEA-COMP:19494"/>
        <dbReference type="ChEBI" id="CHEBI:33019"/>
        <dbReference type="ChEBI" id="CHEBI:128769"/>
        <dbReference type="ChEBI" id="CHEBI:136960"/>
        <dbReference type="ChEBI" id="CHEBI:175763"/>
        <dbReference type="EC" id="2.5.1.87"/>
    </reaction>
</comment>
<dbReference type="InterPro" id="IPR018520">
    <property type="entry name" value="UPP_synth-like_CS"/>
</dbReference>
<dbReference type="EMBL" id="CASHTH010000545">
    <property type="protein sequence ID" value="CAI8003858.1"/>
    <property type="molecule type" value="Genomic_DNA"/>
</dbReference>
<dbReference type="Pfam" id="PF01255">
    <property type="entry name" value="Prenyltransf"/>
    <property type="match status" value="1"/>
</dbReference>